<dbReference type="CDD" id="cd14510">
    <property type="entry name" value="PTP_VSP_TPTE"/>
    <property type="match status" value="1"/>
</dbReference>
<dbReference type="SUPFAM" id="SSF49562">
    <property type="entry name" value="C2 domain (Calcium/lipid-binding domain, CaLB)"/>
    <property type="match status" value="1"/>
</dbReference>
<accession>A0A8J0UBD8</accession>
<comment type="similarity">
    <text evidence="3">Belongs to the PTEN phosphatase protein family.</text>
</comment>
<dbReference type="Gene3D" id="2.60.40.1110">
    <property type="match status" value="1"/>
</dbReference>
<dbReference type="InterPro" id="IPR029021">
    <property type="entry name" value="Prot-tyrosine_phosphatase-like"/>
</dbReference>
<dbReference type="GO" id="GO:0005829">
    <property type="term" value="C:cytosol"/>
    <property type="evidence" value="ECO:0000318"/>
    <property type="project" value="GO_Central"/>
</dbReference>
<name>A0A8J0UBD8_XENLA</name>
<dbReference type="Gene3D" id="1.20.120.350">
    <property type="entry name" value="Voltage-gated potassium channels. Chain C"/>
    <property type="match status" value="1"/>
</dbReference>
<dbReference type="SMART" id="SM01326">
    <property type="entry name" value="PTEN_C2"/>
    <property type="match status" value="1"/>
</dbReference>
<dbReference type="PROSITE" id="PS00383">
    <property type="entry name" value="TYR_PHOSPHATASE_1"/>
    <property type="match status" value="1"/>
</dbReference>
<keyword evidence="6 10" id="KW-1133">Transmembrane helix</keyword>
<dbReference type="InterPro" id="IPR045102">
    <property type="entry name" value="PTP_VSP_TPTE"/>
</dbReference>
<dbReference type="GO" id="GO:0005216">
    <property type="term" value="F:monoatomic ion channel activity"/>
    <property type="evidence" value="ECO:0007669"/>
    <property type="project" value="InterPro"/>
</dbReference>
<dbReference type="Proteomes" id="UP000186698">
    <property type="component" value="Chromosome 2L"/>
</dbReference>
<dbReference type="PANTHER" id="PTHR12305">
    <property type="entry name" value="PHOSPHATASE WITH HOMOLOGY TO TENSIN"/>
    <property type="match status" value="1"/>
</dbReference>
<feature type="transmembrane region" description="Helical" evidence="10">
    <location>
        <begin position="97"/>
        <end position="121"/>
    </location>
</feature>
<dbReference type="FunFam" id="2.60.40.1110:FF:000004">
    <property type="entry name" value="Voltage-sensor containing phosphatase"/>
    <property type="match status" value="1"/>
</dbReference>
<gene>
    <name evidence="15 16" type="primary">tpte2.L</name>
    <name evidence="15" type="synonym">tpte2</name>
</gene>
<keyword evidence="7 10" id="KW-0472">Membrane</keyword>
<feature type="domain" description="Phosphatase tensin-type" evidence="12">
    <location>
        <begin position="203"/>
        <end position="379"/>
    </location>
</feature>
<keyword evidence="4 10" id="KW-0812">Transmembrane</keyword>
<feature type="domain" description="Tyrosine specific protein phosphatases" evidence="11">
    <location>
        <begin position="291"/>
        <end position="348"/>
    </location>
</feature>
<dbReference type="InterPro" id="IPR016130">
    <property type="entry name" value="Tyr_Pase_AS"/>
</dbReference>
<dbReference type="AlphaFoldDB" id="A0A8J0UBD8"/>
<evidence type="ECO:0000256" key="4">
    <source>
        <dbReference type="ARBA" id="ARBA00022692"/>
    </source>
</evidence>
<dbReference type="Pfam" id="PF22785">
    <property type="entry name" value="Tc-R-P"/>
    <property type="match status" value="1"/>
</dbReference>
<dbReference type="OrthoDB" id="16692at2759"/>
<dbReference type="InterPro" id="IPR003595">
    <property type="entry name" value="Tyr_Pase_cat"/>
</dbReference>
<dbReference type="PANTHER" id="PTHR12305:SF60">
    <property type="entry name" value="PHOSPHATIDYLINOSITOL 3,4,5-TRISPHOSPHATE 3-PHOSPHATASE TPTE2-RELATED"/>
    <property type="match status" value="1"/>
</dbReference>
<organism evidence="14 15">
    <name type="scientific">Xenopus laevis</name>
    <name type="common">African clawed frog</name>
    <dbReference type="NCBI Taxonomy" id="8355"/>
    <lineage>
        <taxon>Eukaryota</taxon>
        <taxon>Metazoa</taxon>
        <taxon>Chordata</taxon>
        <taxon>Craniata</taxon>
        <taxon>Vertebrata</taxon>
        <taxon>Euteleostomi</taxon>
        <taxon>Amphibia</taxon>
        <taxon>Batrachia</taxon>
        <taxon>Anura</taxon>
        <taxon>Pipoidea</taxon>
        <taxon>Pipidae</taxon>
        <taxon>Xenopodinae</taxon>
        <taxon>Xenopus</taxon>
        <taxon>Xenopus</taxon>
    </lineage>
</organism>
<protein>
    <submittedName>
        <fullName evidence="15">Transmembrane phosphoinositide 3-phosphatase and tensin homolog 2 L homeolog isoform X1</fullName>
    </submittedName>
</protein>
<dbReference type="PROSITE" id="PS51181">
    <property type="entry name" value="PPASE_TENSIN"/>
    <property type="match status" value="1"/>
</dbReference>
<dbReference type="AGR" id="Xenbase:XB-GENE-1015887"/>
<dbReference type="SMART" id="SM00404">
    <property type="entry name" value="PTPc_motif"/>
    <property type="match status" value="1"/>
</dbReference>
<dbReference type="InterPro" id="IPR027359">
    <property type="entry name" value="Volt_channel_dom_sf"/>
</dbReference>
<keyword evidence="8" id="KW-0966">Cell projection</keyword>
<evidence type="ECO:0000256" key="6">
    <source>
        <dbReference type="ARBA" id="ARBA00022989"/>
    </source>
</evidence>
<evidence type="ECO:0000256" key="9">
    <source>
        <dbReference type="SAM" id="MobiDB-lite"/>
    </source>
</evidence>
<dbReference type="Xenbase" id="XB-GENE-1015887">
    <property type="gene designation" value="tpte2.L"/>
</dbReference>
<feature type="transmembrane region" description="Helical" evidence="10">
    <location>
        <begin position="67"/>
        <end position="91"/>
    </location>
</feature>
<feature type="transmembrane region" description="Helical" evidence="10">
    <location>
        <begin position="133"/>
        <end position="153"/>
    </location>
</feature>
<feature type="region of interest" description="Disordered" evidence="9">
    <location>
        <begin position="1"/>
        <end position="21"/>
    </location>
</feature>
<dbReference type="InterPro" id="IPR051281">
    <property type="entry name" value="Dual-spec_lipid-protein_phosph"/>
</dbReference>
<dbReference type="InterPro" id="IPR035892">
    <property type="entry name" value="C2_domain_sf"/>
</dbReference>
<evidence type="ECO:0000256" key="1">
    <source>
        <dbReference type="ARBA" id="ARBA00004141"/>
    </source>
</evidence>
<feature type="domain" description="C2 tensin-type" evidence="13">
    <location>
        <begin position="386"/>
        <end position="521"/>
    </location>
</feature>
<evidence type="ECO:0000256" key="7">
    <source>
        <dbReference type="ARBA" id="ARBA00023136"/>
    </source>
</evidence>
<dbReference type="InterPro" id="IPR000387">
    <property type="entry name" value="Tyr_Pase_dom"/>
</dbReference>
<evidence type="ECO:0000256" key="5">
    <source>
        <dbReference type="ARBA" id="ARBA00022801"/>
    </source>
</evidence>
<evidence type="ECO:0000256" key="10">
    <source>
        <dbReference type="SAM" id="Phobius"/>
    </source>
</evidence>
<dbReference type="PROSITE" id="PS50056">
    <property type="entry name" value="TYR_PHOSPHATASE_2"/>
    <property type="match status" value="1"/>
</dbReference>
<evidence type="ECO:0000313" key="16">
    <source>
        <dbReference type="Xenbase" id="XB-GENE-1015887"/>
    </source>
</evidence>
<evidence type="ECO:0000259" key="12">
    <source>
        <dbReference type="PROSITE" id="PS51181"/>
    </source>
</evidence>
<sequence length="521" mass="60042">MKKLWNNQVTRNMSSVTDEQREKPSMVNGFGKTEAKVIIDNGKNEVEEPATWWNKLRKVISPFVMSFGFRVFGVVLIIVDFVLVIVDLSVIDKSREATTAISSISLAISFFFLIDVLLHIFVEGFRQYFSSKLNIFDAAIVIVTLLVTLVYAFTDFSGATNIPRLVNFLRGLRIIILVRILRLASQKRQLEKVTRRLVSENKRRYQKDGFDLDLTYITDRIIAMSFPSSGKQSFYRNPIEDVVRFLDSKHKDHYKIYNLCSEKGYDPKYFHYRVERVFIDDHNVPVLADMLTFTASVRAWMAEDPQNVIAIHCKGGKGRTGTMVCTYLVDSDQFESAVESLDYFGERRTDKSVSTKFQGVETPSQSRYVAYYEVLKNKFCRQLPPEKQLKIRSIKIHSIQGVGRSNGTDLKVQIIMKKEVVFQCVCETQENCKLFFDAGNNSIVLSLEGFPVISGDIKIRFEFSTNLPKGYDDCAIYFWFNTCFIENSRLYLSKNELDNPHKEKSGKIYKENFAVELNFES</sequence>
<evidence type="ECO:0000259" key="11">
    <source>
        <dbReference type="PROSITE" id="PS50056"/>
    </source>
</evidence>
<proteinExistence type="inferred from homology"/>
<dbReference type="Pfam" id="PF00520">
    <property type="entry name" value="Ion_trans"/>
    <property type="match status" value="1"/>
</dbReference>
<evidence type="ECO:0000259" key="13">
    <source>
        <dbReference type="PROSITE" id="PS51182"/>
    </source>
</evidence>
<dbReference type="Pfam" id="PF10409">
    <property type="entry name" value="PTEN_C2"/>
    <property type="match status" value="1"/>
</dbReference>
<evidence type="ECO:0000256" key="8">
    <source>
        <dbReference type="ARBA" id="ARBA00023273"/>
    </source>
</evidence>
<dbReference type="InterPro" id="IPR005821">
    <property type="entry name" value="Ion_trans_dom"/>
</dbReference>
<dbReference type="InterPro" id="IPR029023">
    <property type="entry name" value="Tensin_phosphatase"/>
</dbReference>
<dbReference type="SUPFAM" id="SSF52799">
    <property type="entry name" value="(Phosphotyrosine protein) phosphatases II"/>
    <property type="match status" value="1"/>
</dbReference>
<evidence type="ECO:0000256" key="3">
    <source>
        <dbReference type="ARBA" id="ARBA00007881"/>
    </source>
</evidence>
<dbReference type="Gene3D" id="3.90.190.10">
    <property type="entry name" value="Protein tyrosine phosphatase superfamily"/>
    <property type="match status" value="1"/>
</dbReference>
<dbReference type="InterPro" id="IPR014020">
    <property type="entry name" value="Tensin_C2-dom"/>
</dbReference>
<dbReference type="GO" id="GO:0042995">
    <property type="term" value="C:cell projection"/>
    <property type="evidence" value="ECO:0007669"/>
    <property type="project" value="UniProtKB-SubCell"/>
</dbReference>
<dbReference type="SUPFAM" id="SSF81324">
    <property type="entry name" value="Voltage-gated potassium channels"/>
    <property type="match status" value="1"/>
</dbReference>
<dbReference type="RefSeq" id="XP_018100846.1">
    <property type="nucleotide sequence ID" value="XM_018245357.1"/>
</dbReference>
<keyword evidence="14" id="KW-1185">Reference proteome</keyword>
<comment type="subcellular location">
    <subcellularLocation>
        <location evidence="2">Cell projection</location>
    </subcellularLocation>
    <subcellularLocation>
        <location evidence="1">Membrane</location>
        <topology evidence="1">Multi-pass membrane protein</topology>
    </subcellularLocation>
</comment>
<dbReference type="CTD" id="735146"/>
<evidence type="ECO:0000256" key="2">
    <source>
        <dbReference type="ARBA" id="ARBA00004316"/>
    </source>
</evidence>
<reference evidence="15" key="1">
    <citation type="submission" date="2025-08" db="UniProtKB">
        <authorList>
            <consortium name="RefSeq"/>
        </authorList>
    </citation>
    <scope>IDENTIFICATION</scope>
    <source>
        <strain evidence="15">J_2021</strain>
        <tissue evidence="15">Erythrocytes</tissue>
    </source>
</reference>
<evidence type="ECO:0000313" key="14">
    <source>
        <dbReference type="Proteomes" id="UP000186698"/>
    </source>
</evidence>
<dbReference type="PROSITE" id="PS51182">
    <property type="entry name" value="C2_TENSIN"/>
    <property type="match status" value="1"/>
</dbReference>
<dbReference type="GeneID" id="735146"/>
<dbReference type="FunFam" id="3.90.190.10:FF:000053">
    <property type="entry name" value="Phosphatidylinositol 3,4,5-trisphosphate 3-phosphatase TPTE2"/>
    <property type="match status" value="1"/>
</dbReference>
<dbReference type="GO" id="GO:0016314">
    <property type="term" value="F:phosphatidylinositol-3,4,5-trisphosphate 3-phosphatase activity"/>
    <property type="evidence" value="ECO:0000318"/>
    <property type="project" value="GO_Central"/>
</dbReference>
<keyword evidence="5" id="KW-0378">Hydrolase</keyword>
<dbReference type="GO" id="GO:0016020">
    <property type="term" value="C:membrane"/>
    <property type="evidence" value="ECO:0007669"/>
    <property type="project" value="UniProtKB-SubCell"/>
</dbReference>
<feature type="compositionally biased region" description="Polar residues" evidence="9">
    <location>
        <begin position="1"/>
        <end position="17"/>
    </location>
</feature>
<evidence type="ECO:0000313" key="15">
    <source>
        <dbReference type="RefSeq" id="XP_018100846.1"/>
    </source>
</evidence>